<keyword evidence="1" id="KW-0812">Transmembrane</keyword>
<proteinExistence type="predicted"/>
<accession>A0ABU2S0E5</accession>
<keyword evidence="1" id="KW-1133">Transmembrane helix</keyword>
<dbReference type="EMBL" id="JAVREV010000003">
    <property type="protein sequence ID" value="MDT0442437.1"/>
    <property type="molecule type" value="Genomic_DNA"/>
</dbReference>
<keyword evidence="3" id="KW-1185">Reference proteome</keyword>
<evidence type="ECO:0000313" key="2">
    <source>
        <dbReference type="EMBL" id="MDT0442437.1"/>
    </source>
</evidence>
<reference evidence="3" key="1">
    <citation type="submission" date="2023-07" db="EMBL/GenBank/DDBJ databases">
        <title>30 novel species of actinomycetes from the DSMZ collection.</title>
        <authorList>
            <person name="Nouioui I."/>
        </authorList>
    </citation>
    <scope>NUCLEOTIDE SEQUENCE [LARGE SCALE GENOMIC DNA]</scope>
    <source>
        <strain evidence="3">DSM 41886</strain>
    </source>
</reference>
<dbReference type="PROSITE" id="PS51257">
    <property type="entry name" value="PROKAR_LIPOPROTEIN"/>
    <property type="match status" value="1"/>
</dbReference>
<feature type="transmembrane region" description="Helical" evidence="1">
    <location>
        <begin position="39"/>
        <end position="58"/>
    </location>
</feature>
<organism evidence="2 3">
    <name type="scientific">Streptomyces johnsoniae</name>
    <dbReference type="NCBI Taxonomy" id="3075532"/>
    <lineage>
        <taxon>Bacteria</taxon>
        <taxon>Bacillati</taxon>
        <taxon>Actinomycetota</taxon>
        <taxon>Actinomycetes</taxon>
        <taxon>Kitasatosporales</taxon>
        <taxon>Streptomycetaceae</taxon>
        <taxon>Streptomyces</taxon>
    </lineage>
</organism>
<gene>
    <name evidence="2" type="ORF">RM779_07490</name>
</gene>
<evidence type="ECO:0000313" key="3">
    <source>
        <dbReference type="Proteomes" id="UP001183615"/>
    </source>
</evidence>
<name>A0ABU2S0E5_9ACTN</name>
<keyword evidence="1" id="KW-0472">Membrane</keyword>
<feature type="transmembrane region" description="Helical" evidence="1">
    <location>
        <begin position="12"/>
        <end position="33"/>
    </location>
</feature>
<sequence length="201" mass="21013">MESLSERDIYLARFGWHAASSGLALCGLAVVAFACLGGLVLWLALVIGAVGAVVFVVFSGMAGSRGPALCVDPEGVTLGGGPLRFGRVHPTHVPWPDIEAIVLWTRRLPTGATVRYIGIRVRADAEAPGPAGPALRVRGIRGPAPRAPRAPDLPNVPNVPNVPADVVALSRAVHGWRLDRSRLQAAVTAFAPGHVRVVEAP</sequence>
<comment type="caution">
    <text evidence="2">The sequence shown here is derived from an EMBL/GenBank/DDBJ whole genome shotgun (WGS) entry which is preliminary data.</text>
</comment>
<protein>
    <submittedName>
        <fullName evidence="2">Uncharacterized protein</fullName>
    </submittedName>
</protein>
<dbReference type="RefSeq" id="WP_311616865.1">
    <property type="nucleotide sequence ID" value="NZ_JAVREV010000003.1"/>
</dbReference>
<dbReference type="Proteomes" id="UP001183615">
    <property type="component" value="Unassembled WGS sequence"/>
</dbReference>
<evidence type="ECO:0000256" key="1">
    <source>
        <dbReference type="SAM" id="Phobius"/>
    </source>
</evidence>